<evidence type="ECO:0000256" key="2">
    <source>
        <dbReference type="SAM" id="SignalP"/>
    </source>
</evidence>
<dbReference type="EMBL" id="JAFREL020000001">
    <property type="protein sequence ID" value="MEO1769256.1"/>
    <property type="molecule type" value="Genomic_DNA"/>
</dbReference>
<evidence type="ECO:0000313" key="4">
    <source>
        <dbReference type="Proteomes" id="UP000664357"/>
    </source>
</evidence>
<keyword evidence="4" id="KW-1185">Reference proteome</keyword>
<feature type="region of interest" description="Disordered" evidence="1">
    <location>
        <begin position="48"/>
        <end position="115"/>
    </location>
</feature>
<dbReference type="Proteomes" id="UP000664357">
    <property type="component" value="Unassembled WGS sequence"/>
</dbReference>
<accession>A0ABV0EL08</accession>
<evidence type="ECO:0008006" key="5">
    <source>
        <dbReference type="Google" id="ProtNLM"/>
    </source>
</evidence>
<feature type="chain" id="PRO_5047496987" description="WxL domain-containing protein" evidence="2">
    <location>
        <begin position="45"/>
        <end position="749"/>
    </location>
</feature>
<name>A0ABV0EL08_9ENTE</name>
<sequence>MYYKMVIFLKNCKEPKGVVRVKRKITFLATLFLFMNAAQLPAWAEETSTIDTSSTEQTSQTTSTEQESTTELSSTEHEAASSSTSTEESITHEDSTDNSTESSSEAEQEVQEAPTARATVLAAAGDGTEANPYQITNFQELKDALATSVASGQTQYIQLQNDIVYNTTDISIKQNTVIDGNGHALLYDGTAYKTTHFGTGANNISVTYKNLTFGNSTYPNSTWYGILRTENTGIKFTVENIKYNIQNGSQAFWGNNGSENILTLKGKNEFYSSGNTDGGEFVEGYPDVTFAEGSDTTIYNDSTDATAIFYSTSQSVTVEKNASLAIESSKTYLFYGGAALNVQEQGNFSYKNIYGVNSTSNTATLSTGTLTANFAKDSIGHFTTDVNGFSGSNPIINLNSPDYVVFDSTSSSRQVLGSMNPIFRRADSDTPSYKIAYLTTSGQKDYVPKVATGSSYTVTSSNIGSGYSVAYAKMPTIEDVSATPTTGQYISTINAQINSVTPATAVSSKVQYKLATKQLYSGDITADAAQTSIEQAGTAEGVVQTADIVLPENTTPAGADSKHAFAQLPAQKYYLYTKAKSNDQRITGYTFDTLWKETSAEVPPYVQILFSTDAMAFDSPIPGQFGKQKNLDSYTVRNAGNVPTETRLTKITRNSDSSEKLSLVDQFDTRDQELILSLIAEKADSGEKITLGPLSEQDPLSLNAVALNPFWDTDAQADLYLAGDYSGPMIGPQKFSYRFSFAISEITTN</sequence>
<proteinExistence type="predicted"/>
<reference evidence="3 4" key="1">
    <citation type="submission" date="2024-02" db="EMBL/GenBank/DDBJ databases">
        <title>The Genome Sequence of Enterococcus sp. DIV0159.</title>
        <authorList>
            <person name="Earl A."/>
            <person name="Manson A."/>
            <person name="Gilmore M."/>
            <person name="Sanders J."/>
            <person name="Shea T."/>
            <person name="Howe W."/>
            <person name="Livny J."/>
            <person name="Cuomo C."/>
            <person name="Neafsey D."/>
            <person name="Birren B."/>
        </authorList>
    </citation>
    <scope>NUCLEOTIDE SEQUENCE [LARGE SCALE GENOMIC DNA]</scope>
    <source>
        <strain evidence="3 4">665A</strain>
    </source>
</reference>
<comment type="caution">
    <text evidence="3">The sequence shown here is derived from an EMBL/GenBank/DDBJ whole genome shotgun (WGS) entry which is preliminary data.</text>
</comment>
<keyword evidence="2" id="KW-0732">Signal</keyword>
<feature type="compositionally biased region" description="Low complexity" evidence="1">
    <location>
        <begin position="48"/>
        <end position="73"/>
    </location>
</feature>
<organism evidence="3 4">
    <name type="scientific">Candidatus Enterococcus ferrettii</name>
    <dbReference type="NCBI Taxonomy" id="2815324"/>
    <lineage>
        <taxon>Bacteria</taxon>
        <taxon>Bacillati</taxon>
        <taxon>Bacillota</taxon>
        <taxon>Bacilli</taxon>
        <taxon>Lactobacillales</taxon>
        <taxon>Enterococcaceae</taxon>
        <taxon>Enterococcus</taxon>
    </lineage>
</organism>
<feature type="signal peptide" evidence="2">
    <location>
        <begin position="1"/>
        <end position="44"/>
    </location>
</feature>
<evidence type="ECO:0000313" key="3">
    <source>
        <dbReference type="EMBL" id="MEO1769256.1"/>
    </source>
</evidence>
<gene>
    <name evidence="3" type="ORF">JZO67_001207</name>
</gene>
<protein>
    <recommendedName>
        <fullName evidence="5">WxL domain-containing protein</fullName>
    </recommendedName>
</protein>
<evidence type="ECO:0000256" key="1">
    <source>
        <dbReference type="SAM" id="MobiDB-lite"/>
    </source>
</evidence>